<feature type="region of interest" description="Disordered" evidence="1">
    <location>
        <begin position="674"/>
        <end position="721"/>
    </location>
</feature>
<feature type="compositionally biased region" description="Basic and acidic residues" evidence="1">
    <location>
        <begin position="324"/>
        <end position="352"/>
    </location>
</feature>
<feature type="compositionally biased region" description="Basic and acidic residues" evidence="1">
    <location>
        <begin position="398"/>
        <end position="443"/>
    </location>
</feature>
<keyword evidence="2" id="KW-0472">Membrane</keyword>
<sequence>MPKKHDSRGGHGFMDFGFGALSAGAILSIVAAGYKSAEFLVHAKKLTEVGHENAVYGRIMERVRLDLAETDRLLHLPEVKHAMQNTPEKLGWIKRTITALKDALREMDKYVYRVASDRRRGKAIGWVHRFRWVLDDSEKAARCRGEVGICHEGLLEVLSLLSSYEDLNCCPEEDEKYEKEEEVIQYRDADDDLQRRYEEKARYILQQERGYQSRSKGRSEVNYDTRSEDSYDSRSEERFEREPEDRYQRQAESRYEQRPQRRSNDSHAGDRGGYVDRDVRITQHQEYVPTRNSRDRVVYDREDAPQRQGDPGQLRLPEVTVADGVKDSIGEGTEEQGRDELPQMDLGGHDRSPGSCVSPGRDISVVEEKDEEDEQRGNGEERNQEKNDERCGSSPRPLDGKSEDGESTPQREFERPERSPPPLDRKSVDRESTSQGDFERRECSPPPLDQESEDRESTPQGDLERRERSPPPLDRKSESRESTPQRDFEPRRERSPRLGDRKSEDRESTSQGGFERRERSPRPWDREASVIASTTNDEAGAQKKVEEEERTRGKKNRYRDERERLKRRRSGHLTKSIGKDKCAKRVARDHGLVDGGIASGMKNVMIHEGMNIVEVDLHFLSVGVEEMVLEHGAAEISAAKVRFHESSEDEKEGRLTQSVDMFQRLLKRGSPVKIDHLHLPAHQKNAERATPPKNLRRNPIRSETGIDGAKQRRGNNRQLENYPLTQNVVNWPNHRDHLGWSATIGLNVKHDRHAVNAMVEKGYLSVEMGSHEMNVYVNLVLIIGSLATPTAQDMKVTVDITENHLLMGERMVASTNNHQTLGSAISAKKEKSALANET</sequence>
<feature type="compositionally biased region" description="Basic and acidic residues" evidence="1">
    <location>
        <begin position="217"/>
        <end position="283"/>
    </location>
</feature>
<name>A0A8H3U788_VENIN</name>
<keyword evidence="2" id="KW-0812">Transmembrane</keyword>
<feature type="transmembrane region" description="Helical" evidence="2">
    <location>
        <begin position="12"/>
        <end position="34"/>
    </location>
</feature>
<dbReference type="EMBL" id="WNWQ01000702">
    <property type="protein sequence ID" value="KAE9964432.1"/>
    <property type="molecule type" value="Genomic_DNA"/>
</dbReference>
<gene>
    <name evidence="3" type="ORF">BLS_008372</name>
</gene>
<evidence type="ECO:0000256" key="2">
    <source>
        <dbReference type="SAM" id="Phobius"/>
    </source>
</evidence>
<accession>A0A8H3U788</accession>
<feature type="compositionally biased region" description="Basic and acidic residues" evidence="1">
    <location>
        <begin position="540"/>
        <end position="551"/>
    </location>
</feature>
<dbReference type="AlphaFoldDB" id="A0A8H3U788"/>
<keyword evidence="2" id="KW-1133">Transmembrane helix</keyword>
<feature type="compositionally biased region" description="Basic and acidic residues" evidence="1">
    <location>
        <begin position="292"/>
        <end position="305"/>
    </location>
</feature>
<evidence type="ECO:0000313" key="4">
    <source>
        <dbReference type="Proteomes" id="UP000433883"/>
    </source>
</evidence>
<comment type="caution">
    <text evidence="3">The sequence shown here is derived from an EMBL/GenBank/DDBJ whole genome shotgun (WGS) entry which is preliminary data.</text>
</comment>
<evidence type="ECO:0000313" key="3">
    <source>
        <dbReference type="EMBL" id="KAE9964432.1"/>
    </source>
</evidence>
<organism evidence="3 4">
    <name type="scientific">Venturia inaequalis</name>
    <name type="common">Apple scab fungus</name>
    <dbReference type="NCBI Taxonomy" id="5025"/>
    <lineage>
        <taxon>Eukaryota</taxon>
        <taxon>Fungi</taxon>
        <taxon>Dikarya</taxon>
        <taxon>Ascomycota</taxon>
        <taxon>Pezizomycotina</taxon>
        <taxon>Dothideomycetes</taxon>
        <taxon>Pleosporomycetidae</taxon>
        <taxon>Venturiales</taxon>
        <taxon>Venturiaceae</taxon>
        <taxon>Venturia</taxon>
    </lineage>
</organism>
<reference evidence="3 4" key="1">
    <citation type="submission" date="2019-11" db="EMBL/GenBank/DDBJ databases">
        <title>Venturia inaequalis Genome Resource.</title>
        <authorList>
            <person name="Lichtner F.J."/>
        </authorList>
    </citation>
    <scope>NUCLEOTIDE SEQUENCE [LARGE SCALE GENOMIC DNA]</scope>
    <source>
        <strain evidence="3">Bline_iso_100314</strain>
    </source>
</reference>
<feature type="compositionally biased region" description="Basic and acidic residues" evidence="1">
    <location>
        <begin position="462"/>
        <end position="528"/>
    </location>
</feature>
<evidence type="ECO:0000256" key="1">
    <source>
        <dbReference type="SAM" id="MobiDB-lite"/>
    </source>
</evidence>
<feature type="region of interest" description="Disordered" evidence="1">
    <location>
        <begin position="208"/>
        <end position="580"/>
    </location>
</feature>
<dbReference type="Proteomes" id="UP000433883">
    <property type="component" value="Unassembled WGS sequence"/>
</dbReference>
<proteinExistence type="predicted"/>
<feature type="compositionally biased region" description="Basic and acidic residues" evidence="1">
    <location>
        <begin position="375"/>
        <end position="391"/>
    </location>
</feature>
<protein>
    <submittedName>
        <fullName evidence="3">Uncharacterized protein</fullName>
    </submittedName>
</protein>